<dbReference type="SUPFAM" id="SSF53335">
    <property type="entry name" value="S-adenosyl-L-methionine-dependent methyltransferases"/>
    <property type="match status" value="1"/>
</dbReference>
<dbReference type="GO" id="GO:0044550">
    <property type="term" value="P:secondary metabolite biosynthetic process"/>
    <property type="evidence" value="ECO:0007669"/>
    <property type="project" value="UniProtKB-ARBA"/>
</dbReference>
<gene>
    <name evidence="6" type="ORF">N7456_011727</name>
</gene>
<keyword evidence="1" id="KW-0489">Methyltransferase</keyword>
<keyword evidence="2" id="KW-0808">Transferase</keyword>
<evidence type="ECO:0000256" key="4">
    <source>
        <dbReference type="PIRSR" id="PIRSR005739-1"/>
    </source>
</evidence>
<evidence type="ECO:0000256" key="3">
    <source>
        <dbReference type="ARBA" id="ARBA00022691"/>
    </source>
</evidence>
<protein>
    <recommendedName>
        <fullName evidence="5">O-methyltransferase C-terminal domain-containing protein</fullName>
    </recommendedName>
</protein>
<dbReference type="InterPro" id="IPR001077">
    <property type="entry name" value="COMT_C"/>
</dbReference>
<dbReference type="Gene3D" id="1.10.10.10">
    <property type="entry name" value="Winged helix-like DNA-binding domain superfamily/Winged helix DNA-binding domain"/>
    <property type="match status" value="1"/>
</dbReference>
<dbReference type="GO" id="GO:0008171">
    <property type="term" value="F:O-methyltransferase activity"/>
    <property type="evidence" value="ECO:0007669"/>
    <property type="project" value="InterPro"/>
</dbReference>
<dbReference type="Gene3D" id="3.40.50.150">
    <property type="entry name" value="Vaccinia Virus protein VP39"/>
    <property type="match status" value="1"/>
</dbReference>
<dbReference type="InterPro" id="IPR029063">
    <property type="entry name" value="SAM-dependent_MTases_sf"/>
</dbReference>
<reference evidence="6" key="1">
    <citation type="submission" date="2022-11" db="EMBL/GenBank/DDBJ databases">
        <authorList>
            <person name="Petersen C."/>
        </authorList>
    </citation>
    <scope>NUCLEOTIDE SEQUENCE</scope>
    <source>
        <strain evidence="6">IBT 30069</strain>
    </source>
</reference>
<dbReference type="AlphaFoldDB" id="A0A9W9K0G1"/>
<dbReference type="PROSITE" id="PS51683">
    <property type="entry name" value="SAM_OMT_II"/>
    <property type="match status" value="1"/>
</dbReference>
<evidence type="ECO:0000313" key="7">
    <source>
        <dbReference type="Proteomes" id="UP001149165"/>
    </source>
</evidence>
<dbReference type="EMBL" id="JAPQKH010000007">
    <property type="protein sequence ID" value="KAJ5088111.1"/>
    <property type="molecule type" value="Genomic_DNA"/>
</dbReference>
<name>A0A9W9K0G1_9EURO</name>
<accession>A0A9W9K0G1</accession>
<comment type="caution">
    <text evidence="6">The sequence shown here is derived from an EMBL/GenBank/DDBJ whole genome shotgun (WGS) entry which is preliminary data.</text>
</comment>
<keyword evidence="3" id="KW-0949">S-adenosyl-L-methionine</keyword>
<dbReference type="Pfam" id="PF00891">
    <property type="entry name" value="Methyltransf_2"/>
    <property type="match status" value="1"/>
</dbReference>
<dbReference type="SUPFAM" id="SSF46785">
    <property type="entry name" value="Winged helix' DNA-binding domain"/>
    <property type="match status" value="1"/>
</dbReference>
<proteinExistence type="predicted"/>
<dbReference type="InterPro" id="IPR036388">
    <property type="entry name" value="WH-like_DNA-bd_sf"/>
</dbReference>
<dbReference type="PIRSF" id="PIRSF005739">
    <property type="entry name" value="O-mtase"/>
    <property type="match status" value="1"/>
</dbReference>
<dbReference type="InterPro" id="IPR016461">
    <property type="entry name" value="COMT-like"/>
</dbReference>
<evidence type="ECO:0000256" key="2">
    <source>
        <dbReference type="ARBA" id="ARBA00022679"/>
    </source>
</evidence>
<keyword evidence="7" id="KW-1185">Reference proteome</keyword>
<dbReference type="InterPro" id="IPR036390">
    <property type="entry name" value="WH_DNA-bd_sf"/>
</dbReference>
<dbReference type="PANTHER" id="PTHR43712">
    <property type="entry name" value="PUTATIVE (AFU_ORTHOLOGUE AFUA_4G14580)-RELATED"/>
    <property type="match status" value="1"/>
</dbReference>
<evidence type="ECO:0000259" key="5">
    <source>
        <dbReference type="Pfam" id="PF00891"/>
    </source>
</evidence>
<feature type="domain" description="O-methyltransferase C-terminal" evidence="5">
    <location>
        <begin position="169"/>
        <end position="367"/>
    </location>
</feature>
<evidence type="ECO:0000256" key="1">
    <source>
        <dbReference type="ARBA" id="ARBA00022603"/>
    </source>
</evidence>
<sequence>MTKKAELEKLAAQIQNEVASYDESDPTSWIGIQNAMGQLRRATEPPNMFIMKQRFHTVENISVVAAIHMGLLQLLAENKDKSFKVSELAEKTGWHDSLICRVMRMMGAIAFVDEVGYEEYTANANTSTLCMPGNLGGTQLTNNMTFRLGDKIGEFLDQNKPCDISGGKTPSAYEFAFGETTWETFTKNSAWKKGFDDSMSIRNKTISIPWYKKYPVKQHFSLTEMKKVIVDIGGNQGIDLQRFADDFPDMDCELVLQDLPETIKGIPAGTLGPKVRPVVYDFFTEQNIKGADIYYLKSVLHDWDDISSVEILSNTAKAMKPQSRLLINEIVLLDTNESLLKCDMDMLMLYLCNGMERTKTQWEELLAKVEPALKLVNVWSAQGDQQSVIEAQLA</sequence>
<dbReference type="OrthoDB" id="2410195at2759"/>
<dbReference type="GO" id="GO:0032259">
    <property type="term" value="P:methylation"/>
    <property type="evidence" value="ECO:0007669"/>
    <property type="project" value="UniProtKB-KW"/>
</dbReference>
<reference evidence="6" key="2">
    <citation type="journal article" date="2023" name="IMA Fungus">
        <title>Comparative genomic study of the Penicillium genus elucidates a diverse pangenome and 15 lateral gene transfer events.</title>
        <authorList>
            <person name="Petersen C."/>
            <person name="Sorensen T."/>
            <person name="Nielsen M.R."/>
            <person name="Sondergaard T.E."/>
            <person name="Sorensen J.L."/>
            <person name="Fitzpatrick D.A."/>
            <person name="Frisvad J.C."/>
            <person name="Nielsen K.L."/>
        </authorList>
    </citation>
    <scope>NUCLEOTIDE SEQUENCE</scope>
    <source>
        <strain evidence="6">IBT 30069</strain>
    </source>
</reference>
<dbReference type="PANTHER" id="PTHR43712:SF11">
    <property type="entry name" value="O-METHYLTRANSFERASE (AFU_ORTHOLOGUE AFUA_2G17820)-RELATED"/>
    <property type="match status" value="1"/>
</dbReference>
<dbReference type="Proteomes" id="UP001149165">
    <property type="component" value="Unassembled WGS sequence"/>
</dbReference>
<feature type="active site" description="Proton acceptor" evidence="4">
    <location>
        <position position="301"/>
    </location>
</feature>
<evidence type="ECO:0000313" key="6">
    <source>
        <dbReference type="EMBL" id="KAJ5088111.1"/>
    </source>
</evidence>
<organism evidence="6 7">
    <name type="scientific">Penicillium angulare</name>
    <dbReference type="NCBI Taxonomy" id="116970"/>
    <lineage>
        <taxon>Eukaryota</taxon>
        <taxon>Fungi</taxon>
        <taxon>Dikarya</taxon>
        <taxon>Ascomycota</taxon>
        <taxon>Pezizomycotina</taxon>
        <taxon>Eurotiomycetes</taxon>
        <taxon>Eurotiomycetidae</taxon>
        <taxon>Eurotiales</taxon>
        <taxon>Aspergillaceae</taxon>
        <taxon>Penicillium</taxon>
    </lineage>
</organism>